<keyword evidence="1" id="KW-0472">Membrane</keyword>
<feature type="transmembrane region" description="Helical" evidence="1">
    <location>
        <begin position="241"/>
        <end position="259"/>
    </location>
</feature>
<evidence type="ECO:0000256" key="1">
    <source>
        <dbReference type="SAM" id="Phobius"/>
    </source>
</evidence>
<feature type="transmembrane region" description="Helical" evidence="1">
    <location>
        <begin position="6"/>
        <end position="28"/>
    </location>
</feature>
<sequence length="394" mass="45028">MLKPHWLSSIAGVLFAAVISFLTSLLLIPHLYKLHSNIDFTNLSTSTNNPANIFVDRFRVVIGKPTPTAKGNSLDKLDDGRGLIISYSNFNADNYPVVALNIHGAHSGVTTYLVWKLRGGNQKLNYTKINPSLIGTTYVDLSDNQEWNGIITEVGLDVYGDLRDQTLSIKDIRAEAPTTLNVLRVLRSEWLSFKPWNHSSINSLKWLTKSQLNSPTVFTALWALTAFVYLLILPIRVVPTHYIFLLIIPWAALDLVWQLQLTYQARQTYSQYSGLSYKEKRYSESDSALYKYSERIKNKISFQKEDRLFIVHNSKGHNYQRLKLQYYLLPTNIFNLGNQIPVGRHAKIGDYILVLGEHSSIEYSKSNKFLKQENRELKATIVDSDELGTLYRIH</sequence>
<evidence type="ECO:0000313" key="2">
    <source>
        <dbReference type="EMBL" id="MBA6414065.1"/>
    </source>
</evidence>
<reference evidence="2 3" key="1">
    <citation type="submission" date="2020-07" db="EMBL/GenBank/DDBJ databases">
        <title>Halieaceae bacterium, F7430, whole genome shotgun sequencing project.</title>
        <authorList>
            <person name="Jiang S."/>
            <person name="Liu Z.W."/>
            <person name="Du Z.J."/>
        </authorList>
    </citation>
    <scope>NUCLEOTIDE SEQUENCE [LARGE SCALE GENOMIC DNA]</scope>
    <source>
        <strain evidence="2 3">F7430</strain>
    </source>
</reference>
<feature type="transmembrane region" description="Helical" evidence="1">
    <location>
        <begin position="215"/>
        <end position="235"/>
    </location>
</feature>
<dbReference type="EMBL" id="JACFXU010000017">
    <property type="protein sequence ID" value="MBA6414065.1"/>
    <property type="molecule type" value="Genomic_DNA"/>
</dbReference>
<organism evidence="2 3">
    <name type="scientific">Sediminihaliea albiluteola</name>
    <dbReference type="NCBI Taxonomy" id="2758564"/>
    <lineage>
        <taxon>Bacteria</taxon>
        <taxon>Pseudomonadati</taxon>
        <taxon>Pseudomonadota</taxon>
        <taxon>Gammaproteobacteria</taxon>
        <taxon>Cellvibrionales</taxon>
        <taxon>Halieaceae</taxon>
        <taxon>Sediminihaliea</taxon>
    </lineage>
</organism>
<gene>
    <name evidence="2" type="ORF">H2508_13180</name>
</gene>
<dbReference type="RefSeq" id="WP_182174587.1">
    <property type="nucleotide sequence ID" value="NZ_JACFXU010000017.1"/>
</dbReference>
<comment type="caution">
    <text evidence="2">The sequence shown here is derived from an EMBL/GenBank/DDBJ whole genome shotgun (WGS) entry which is preliminary data.</text>
</comment>
<keyword evidence="1" id="KW-0812">Transmembrane</keyword>
<accession>A0A7W2YKD7</accession>
<keyword evidence="1" id="KW-1133">Transmembrane helix</keyword>
<proteinExistence type="predicted"/>
<dbReference type="Proteomes" id="UP000539350">
    <property type="component" value="Unassembled WGS sequence"/>
</dbReference>
<keyword evidence="3" id="KW-1185">Reference proteome</keyword>
<protein>
    <submittedName>
        <fullName evidence="2">Uncharacterized protein</fullName>
    </submittedName>
</protein>
<dbReference type="AlphaFoldDB" id="A0A7W2YKD7"/>
<name>A0A7W2YKD7_9GAMM</name>
<evidence type="ECO:0000313" key="3">
    <source>
        <dbReference type="Proteomes" id="UP000539350"/>
    </source>
</evidence>